<gene>
    <name evidence="9" type="ORF">AYBTSS11_LOCUS2309</name>
</gene>
<comment type="similarity">
    <text evidence="2">Belongs to the eukaryotic RPC9 RNA polymerase subunit family.</text>
</comment>
<dbReference type="GO" id="GO:0000166">
    <property type="term" value="F:nucleotide binding"/>
    <property type="evidence" value="ECO:0007669"/>
    <property type="project" value="InterPro"/>
</dbReference>
<evidence type="ECO:0000256" key="1">
    <source>
        <dbReference type="ARBA" id="ARBA00004123"/>
    </source>
</evidence>
<dbReference type="Pfam" id="PF03874">
    <property type="entry name" value="RNA_pol_Rpb4"/>
    <property type="match status" value="1"/>
</dbReference>
<evidence type="ECO:0000313" key="9">
    <source>
        <dbReference type="EMBL" id="CAJ1866504.1"/>
    </source>
</evidence>
<keyword evidence="7" id="KW-0472">Membrane</keyword>
<accession>A0AA86RPD5</accession>
<dbReference type="InterPro" id="IPR038324">
    <property type="entry name" value="Rpb4/RPC9_sf"/>
</dbReference>
<keyword evidence="5" id="KW-0804">Transcription</keyword>
<dbReference type="SUPFAM" id="SSF47819">
    <property type="entry name" value="HRDC-like"/>
    <property type="match status" value="1"/>
</dbReference>
<dbReference type="GO" id="GO:0006384">
    <property type="term" value="P:transcription initiation at RNA polymerase III promoter"/>
    <property type="evidence" value="ECO:0007669"/>
    <property type="project" value="InterPro"/>
</dbReference>
<comment type="subcellular location">
    <subcellularLocation>
        <location evidence="1">Nucleus</location>
    </subcellularLocation>
</comment>
<evidence type="ECO:0000256" key="3">
    <source>
        <dbReference type="ARBA" id="ARBA00016672"/>
    </source>
</evidence>
<feature type="transmembrane region" description="Helical" evidence="7">
    <location>
        <begin position="59"/>
        <end position="78"/>
    </location>
</feature>
<evidence type="ECO:0000259" key="8">
    <source>
        <dbReference type="SMART" id="SM00657"/>
    </source>
</evidence>
<dbReference type="PANTHER" id="PTHR15561:SF0">
    <property type="entry name" value="DNA-DIRECTED RNA POLYMERASE III SUBUNIT RPC9"/>
    <property type="match status" value="1"/>
</dbReference>
<dbReference type="InterPro" id="IPR010997">
    <property type="entry name" value="HRDC-like_sf"/>
</dbReference>
<dbReference type="Proteomes" id="UP001189624">
    <property type="component" value="Chromosome 1"/>
</dbReference>
<dbReference type="InterPro" id="IPR005574">
    <property type="entry name" value="Rpb4/RPC9"/>
</dbReference>
<sequence>MRRQRRWRTVVDHGGAGAPAKTVAAKVTCSGGGRDSRVEARRGAEARLAVQDCWQRKRYGLRFVLIWIAFGFVFRALLGICPSVYFVIYLLPLFQIPICSIHWVARIQGECWWLAEGRWPLQREGRCRVAVGLLLIPTGGCRWLGMETRKWVRLLCEGERGRLMYFVKIQLFDCVYVLGLLQKQRIQSLCVTSFSLSGVLQMKILEANAGALTNFEVLDFLRAKGASKDPTRVIAKVAQSEYKVYDYLVGTAASDQTKETINEFLTSIKQHDLAKAEVLNILNTRPVADVEIFPIIENCEGRFSDDEVNEIVELVKKTLPPPPNMKQDEITKG</sequence>
<organism evidence="9 10">
    <name type="scientific">Sphenostylis stenocarpa</name>
    <dbReference type="NCBI Taxonomy" id="92480"/>
    <lineage>
        <taxon>Eukaryota</taxon>
        <taxon>Viridiplantae</taxon>
        <taxon>Streptophyta</taxon>
        <taxon>Embryophyta</taxon>
        <taxon>Tracheophyta</taxon>
        <taxon>Spermatophyta</taxon>
        <taxon>Magnoliopsida</taxon>
        <taxon>eudicotyledons</taxon>
        <taxon>Gunneridae</taxon>
        <taxon>Pentapetalae</taxon>
        <taxon>rosids</taxon>
        <taxon>fabids</taxon>
        <taxon>Fabales</taxon>
        <taxon>Fabaceae</taxon>
        <taxon>Papilionoideae</taxon>
        <taxon>50 kb inversion clade</taxon>
        <taxon>NPAAA clade</taxon>
        <taxon>indigoferoid/millettioid clade</taxon>
        <taxon>Phaseoleae</taxon>
        <taxon>Sphenostylis</taxon>
    </lineage>
</organism>
<evidence type="ECO:0000256" key="4">
    <source>
        <dbReference type="ARBA" id="ARBA00022478"/>
    </source>
</evidence>
<keyword evidence="6" id="KW-0539">Nucleus</keyword>
<evidence type="ECO:0000313" key="10">
    <source>
        <dbReference type="Proteomes" id="UP001189624"/>
    </source>
</evidence>
<keyword evidence="4" id="KW-0240">DNA-directed RNA polymerase</keyword>
<dbReference type="SMART" id="SM00657">
    <property type="entry name" value="RPOL4c"/>
    <property type="match status" value="1"/>
</dbReference>
<keyword evidence="10" id="KW-1185">Reference proteome</keyword>
<dbReference type="Gene3D" id="1.20.1250.40">
    <property type="match status" value="1"/>
</dbReference>
<evidence type="ECO:0000256" key="2">
    <source>
        <dbReference type="ARBA" id="ARBA00006898"/>
    </source>
</evidence>
<dbReference type="Gramene" id="rna-AYBTSS11_LOCUS2309">
    <property type="protein sequence ID" value="CAJ1866504.1"/>
    <property type="gene ID" value="gene-AYBTSS11_LOCUS2309"/>
</dbReference>
<evidence type="ECO:0000256" key="7">
    <source>
        <dbReference type="SAM" id="Phobius"/>
    </source>
</evidence>
<keyword evidence="7" id="KW-0812">Transmembrane</keyword>
<feature type="domain" description="RNA polymerase Rpb4/RPC9 core" evidence="8">
    <location>
        <begin position="202"/>
        <end position="322"/>
    </location>
</feature>
<proteinExistence type="inferred from homology"/>
<dbReference type="InterPro" id="IPR006590">
    <property type="entry name" value="RNA_pol_Rpb4/RPC9_core"/>
</dbReference>
<protein>
    <recommendedName>
        <fullName evidence="3">DNA-directed RNA polymerase III subunit RPC9</fullName>
    </recommendedName>
</protein>
<evidence type="ECO:0000256" key="6">
    <source>
        <dbReference type="ARBA" id="ARBA00023242"/>
    </source>
</evidence>
<dbReference type="AlphaFoldDB" id="A0AA86RPD5"/>
<dbReference type="PANTHER" id="PTHR15561">
    <property type="entry name" value="CALCITONIN GENE-RELATED PEPTIDE-RECEPTOR COMPONENT PROTEIN"/>
    <property type="match status" value="1"/>
</dbReference>
<evidence type="ECO:0000256" key="5">
    <source>
        <dbReference type="ARBA" id="ARBA00023163"/>
    </source>
</evidence>
<dbReference type="GO" id="GO:0005666">
    <property type="term" value="C:RNA polymerase III complex"/>
    <property type="evidence" value="ECO:0007669"/>
    <property type="project" value="InterPro"/>
</dbReference>
<dbReference type="EMBL" id="OY731398">
    <property type="protein sequence ID" value="CAJ1866504.1"/>
    <property type="molecule type" value="Genomic_DNA"/>
</dbReference>
<keyword evidence="7" id="KW-1133">Transmembrane helix</keyword>
<dbReference type="FunFam" id="1.20.1250.40:FF:000008">
    <property type="entry name" value="RNA polymerase II, Rpb4, core protein"/>
    <property type="match status" value="1"/>
</dbReference>
<name>A0AA86RPD5_9FABA</name>
<dbReference type="InterPro" id="IPR038846">
    <property type="entry name" value="RPC9"/>
</dbReference>
<reference evidence="9" key="1">
    <citation type="submission" date="2023-10" db="EMBL/GenBank/DDBJ databases">
        <authorList>
            <person name="Domelevo Entfellner J.-B."/>
        </authorList>
    </citation>
    <scope>NUCLEOTIDE SEQUENCE</scope>
</reference>